<dbReference type="GeneID" id="30911275"/>
<evidence type="ECO:0000256" key="1">
    <source>
        <dbReference type="SAM" id="MobiDB-lite"/>
    </source>
</evidence>
<accession>A0A1B1E603</accession>
<dbReference type="OrthoDB" id="370791at2759"/>
<organism evidence="2 3">
    <name type="scientific">Plasmodium coatneyi</name>
    <dbReference type="NCBI Taxonomy" id="208452"/>
    <lineage>
        <taxon>Eukaryota</taxon>
        <taxon>Sar</taxon>
        <taxon>Alveolata</taxon>
        <taxon>Apicomplexa</taxon>
        <taxon>Aconoidasida</taxon>
        <taxon>Haemosporida</taxon>
        <taxon>Plasmodiidae</taxon>
        <taxon>Plasmodium</taxon>
    </lineage>
</organism>
<dbReference type="KEGG" id="pcot:PCOAH_00045440"/>
<dbReference type="EMBL" id="CP016250">
    <property type="protein sequence ID" value="ANQ10189.1"/>
    <property type="molecule type" value="Genomic_DNA"/>
</dbReference>
<reference evidence="3" key="1">
    <citation type="submission" date="2016-06" db="EMBL/GenBank/DDBJ databases">
        <title>First high quality genome sequence of Plasmodium coatneyi using continuous long reads from single molecule, real-time sequencing.</title>
        <authorList>
            <person name="Chien J.-T."/>
            <person name="Pakala S.B."/>
            <person name="Geraldo J.A."/>
            <person name="Lapp S.A."/>
            <person name="Barnwell J.W."/>
            <person name="Kissinger J.C."/>
            <person name="Galinski M.R."/>
            <person name="Humphrey J.C."/>
        </authorList>
    </citation>
    <scope>NUCLEOTIDE SEQUENCE [LARGE SCALE GENOMIC DNA]</scope>
    <source>
        <strain evidence="3">Hackeri</strain>
    </source>
</reference>
<name>A0A1B1E603_9APIC</name>
<dbReference type="RefSeq" id="XP_019916884.1">
    <property type="nucleotide sequence ID" value="XM_020061328.1"/>
</dbReference>
<dbReference type="Proteomes" id="UP000092716">
    <property type="component" value="Chromosome 12"/>
</dbReference>
<feature type="region of interest" description="Disordered" evidence="1">
    <location>
        <begin position="142"/>
        <end position="161"/>
    </location>
</feature>
<protein>
    <submittedName>
        <fullName evidence="2">Uncharacterized protein</fullName>
    </submittedName>
</protein>
<dbReference type="AlphaFoldDB" id="A0A1B1E603"/>
<keyword evidence="3" id="KW-1185">Reference proteome</keyword>
<proteinExistence type="predicted"/>
<gene>
    <name evidence="2" type="ORF">PCOAH_00045440</name>
</gene>
<dbReference type="VEuPathDB" id="PlasmoDB:PCOAH_00045440"/>
<evidence type="ECO:0000313" key="3">
    <source>
        <dbReference type="Proteomes" id="UP000092716"/>
    </source>
</evidence>
<sequence length="825" mass="92964">MEVPRYSEHNYIGNLPTDGGTYINSSHRESAKCDPACESAMGEVAWGGAFKKMKLVGSPIKREHPEIAHNSALQMEKRQNERLNEANNEMIRDLSYNRTDLLPNTPQYYHYSRGLETTHEKDATQTVKDLHQSFVFSNQGTYSGKLPQTGQSGGSPNGATSTKNKYEAMSQMNPMQKMSKKCLTDNCPKDEPSDCERSTEYNSAQNILSAFENGVYVDSEQTLPLEGTNSDAYFTKEALNSMSTISYNHYDYPPKGGDPGLVNSGTHIFYDKRDPSTYDKEKLLMFQQRGNNTHLSNESSIPYISRQNAASIGGHTIWKEKPQDEKTAYYNYELRGEDETCDALKGYQNNGPNMTSVNIKTDLKKHHPLNSSLVDFPSDDLLYVNKATMGSENINKHFHHPLNDSVFSYGHVVHDENSPKLASTSNKIITSNSAGKEEEAKNGAFMTLGAYTPMGHIKMEKEVQPNVFIGANYNTCDHPADPISDKTYYYNKHVSGTFFTDRPNAYGLRQSKGCVLHADSSGKAGTPSWKNGSSHEMGSPSVATLLDQHATPKIALFNGDNEQNMSPTRSTQKMNQSREVFGGNHQHRSGKNYLSTFVQNDYQLDEIKSCIPERQLYDNQNYDVPQIIQGITTKQNNGIVSECNQDTIIEYNDKWRLVKGKQFAINQGDNFKSVEDSATYFQNYLTEQNENTKRMLRKINFNSLTGKFSINSLPDDDGDNLRQLSKVYDYKDTLRSYPAYYGISQHMHTGTEEALKCGVEEKGRGIFQNDHPSDCKNGHEQMRKKKSVGKKPNMALCGVGDYQIKKQIQDFVSQKMSDYFNVNFV</sequence>
<evidence type="ECO:0000313" key="2">
    <source>
        <dbReference type="EMBL" id="ANQ10189.1"/>
    </source>
</evidence>